<dbReference type="Proteomes" id="UP000765509">
    <property type="component" value="Unassembled WGS sequence"/>
</dbReference>
<sequence length="345" mass="38777">MPVQHSPPAKNTRSRRHQAILTPTARAPLDRTPSVHQLSANLEGGPPMEGAEPSKRGGIWGAEDEEGEESVEEEESEETEVAAALAGAPEASEAPHLTLSNQLSVSQAEPNFLKMMEQMTQFMGQLTQAVSPKENSKAPAFKTPSMKAPDSFDGTKAHKLRGFIQSCQLIFHNDPANFFSDRKKVLYSTSFLTGRAGKWIEPYLSNISNEDPSYLLNNCQLFETQLFTLYGDLNEVRKAEQELENLRMKERGQVSLYIANFGSLMSRIGDWGERAYIHVYRRGLASRLLDQLASHPRNFDSLQEVMDITLELYTRYHERQKEKGRHQEKKPPISESNSSKPPQSS</sequence>
<gene>
    <name evidence="3" type="ORF">O181_126634</name>
</gene>
<evidence type="ECO:0000256" key="1">
    <source>
        <dbReference type="SAM" id="MobiDB-lite"/>
    </source>
</evidence>
<accession>A0A9Q3KTR2</accession>
<dbReference type="AlphaFoldDB" id="A0A9Q3KTR2"/>
<evidence type="ECO:0000313" key="3">
    <source>
        <dbReference type="EMBL" id="MBW0586919.1"/>
    </source>
</evidence>
<organism evidence="3 4">
    <name type="scientific">Austropuccinia psidii MF-1</name>
    <dbReference type="NCBI Taxonomy" id="1389203"/>
    <lineage>
        <taxon>Eukaryota</taxon>
        <taxon>Fungi</taxon>
        <taxon>Dikarya</taxon>
        <taxon>Basidiomycota</taxon>
        <taxon>Pucciniomycotina</taxon>
        <taxon>Pucciniomycetes</taxon>
        <taxon>Pucciniales</taxon>
        <taxon>Sphaerophragmiaceae</taxon>
        <taxon>Austropuccinia</taxon>
    </lineage>
</organism>
<feature type="compositionally biased region" description="Low complexity" evidence="1">
    <location>
        <begin position="334"/>
        <end position="345"/>
    </location>
</feature>
<dbReference type="InterPro" id="IPR045358">
    <property type="entry name" value="Ty3_capsid"/>
</dbReference>
<feature type="domain" description="Ty3 transposon capsid-like protein" evidence="2">
    <location>
        <begin position="146"/>
        <end position="330"/>
    </location>
</feature>
<evidence type="ECO:0000259" key="2">
    <source>
        <dbReference type="Pfam" id="PF19259"/>
    </source>
</evidence>
<name>A0A9Q3KTR2_9BASI</name>
<comment type="caution">
    <text evidence="3">The sequence shown here is derived from an EMBL/GenBank/DDBJ whole genome shotgun (WGS) entry which is preliminary data.</text>
</comment>
<dbReference type="InterPro" id="IPR032567">
    <property type="entry name" value="RTL1-rel"/>
</dbReference>
<dbReference type="PANTHER" id="PTHR15503">
    <property type="entry name" value="LDOC1 RELATED"/>
    <property type="match status" value="1"/>
</dbReference>
<dbReference type="Pfam" id="PF19259">
    <property type="entry name" value="Ty3_capsid"/>
    <property type="match status" value="1"/>
</dbReference>
<evidence type="ECO:0000313" key="4">
    <source>
        <dbReference type="Proteomes" id="UP000765509"/>
    </source>
</evidence>
<feature type="compositionally biased region" description="Acidic residues" evidence="1">
    <location>
        <begin position="62"/>
        <end position="80"/>
    </location>
</feature>
<proteinExistence type="predicted"/>
<dbReference type="PANTHER" id="PTHR15503:SF22">
    <property type="entry name" value="TRANSPOSON TY3-I GAG POLYPROTEIN"/>
    <property type="match status" value="1"/>
</dbReference>
<keyword evidence="4" id="KW-1185">Reference proteome</keyword>
<protein>
    <recommendedName>
        <fullName evidence="2">Ty3 transposon capsid-like protein domain-containing protein</fullName>
    </recommendedName>
</protein>
<dbReference type="EMBL" id="AVOT02125390">
    <property type="protein sequence ID" value="MBW0586919.1"/>
    <property type="molecule type" value="Genomic_DNA"/>
</dbReference>
<dbReference type="OrthoDB" id="2691415at2759"/>
<reference evidence="3" key="1">
    <citation type="submission" date="2021-03" db="EMBL/GenBank/DDBJ databases">
        <title>Draft genome sequence of rust myrtle Austropuccinia psidii MF-1, a brazilian biotype.</title>
        <authorList>
            <person name="Quecine M.C."/>
            <person name="Pachon D.M.R."/>
            <person name="Bonatelli M.L."/>
            <person name="Correr F.H."/>
            <person name="Franceschini L.M."/>
            <person name="Leite T.F."/>
            <person name="Margarido G.R.A."/>
            <person name="Almeida C.A."/>
            <person name="Ferrarezi J.A."/>
            <person name="Labate C.A."/>
        </authorList>
    </citation>
    <scope>NUCLEOTIDE SEQUENCE</scope>
    <source>
        <strain evidence="3">MF-1</strain>
    </source>
</reference>
<feature type="region of interest" description="Disordered" evidence="1">
    <location>
        <begin position="318"/>
        <end position="345"/>
    </location>
</feature>
<feature type="region of interest" description="Disordered" evidence="1">
    <location>
        <begin position="1"/>
        <end position="81"/>
    </location>
</feature>